<dbReference type="PROSITE" id="PS51387">
    <property type="entry name" value="FAD_PCMH"/>
    <property type="match status" value="1"/>
</dbReference>
<feature type="domain" description="FAD-binding PCMH-type" evidence="17">
    <location>
        <begin position="32"/>
        <end position="197"/>
    </location>
</feature>
<dbReference type="AlphaFoldDB" id="A0A0E2H321"/>
<comment type="similarity">
    <text evidence="16">Belongs to the MurB family.</text>
</comment>
<feature type="active site" evidence="16">
    <location>
        <position position="296"/>
    </location>
</feature>
<evidence type="ECO:0000256" key="8">
    <source>
        <dbReference type="ARBA" id="ARBA00022827"/>
    </source>
</evidence>
<dbReference type="InterPro" id="IPR016167">
    <property type="entry name" value="FAD-bd_PCMH_sub1"/>
</dbReference>
<dbReference type="NCBIfam" id="TIGR00179">
    <property type="entry name" value="murB"/>
    <property type="match status" value="1"/>
</dbReference>
<dbReference type="InterPro" id="IPR036635">
    <property type="entry name" value="MurB_C_sf"/>
</dbReference>
<dbReference type="PANTHER" id="PTHR21071">
    <property type="entry name" value="UDP-N-ACETYLENOLPYRUVOYLGLUCOSAMINE REDUCTASE"/>
    <property type="match status" value="1"/>
</dbReference>
<dbReference type="GO" id="GO:0005829">
    <property type="term" value="C:cytosol"/>
    <property type="evidence" value="ECO:0007669"/>
    <property type="project" value="TreeGrafter"/>
</dbReference>
<sequence>MKLEHMLKEVLVSEGAACRFMEPMSSHTTFRIGGPAEAYVCPGNEEELGKVICLCREHGIPWRVLGNGSNLLVSDRGIEGVVIAMEGNWCHAGAEGNLIRAGAGELLARVARVALEHGLTGMEFAAGIPGSVGGALVMNAGAYGSEIKNILKSARVMTNEGEVLELSRDELELGYRTSCIPDRGYTVLEASFHLEPGERAAIEARMKELAARRREKQPLEYPSAGSTFKRPQGYFAGKLIEDAGLRGYGMGGARVSEKHCGFVINGGNATASDVMALCGHIRKTVLEQSGVELEMEVKRWGEF</sequence>
<dbReference type="EMBL" id="AGYR01000068">
    <property type="protein sequence ID" value="ENZ07350.1"/>
    <property type="molecule type" value="Genomic_DNA"/>
</dbReference>
<evidence type="ECO:0000256" key="16">
    <source>
        <dbReference type="HAMAP-Rule" id="MF_00037"/>
    </source>
</evidence>
<accession>A0A0E2H321</accession>
<dbReference type="GO" id="GO:0008762">
    <property type="term" value="F:UDP-N-acetylmuramate dehydrogenase activity"/>
    <property type="evidence" value="ECO:0007669"/>
    <property type="project" value="UniProtKB-UniRule"/>
</dbReference>
<dbReference type="RefSeq" id="WP_002594655.1">
    <property type="nucleotide sequence ID" value="NZ_KB850993.1"/>
</dbReference>
<keyword evidence="7 16" id="KW-0285">Flavoprotein</keyword>
<dbReference type="InterPro" id="IPR016169">
    <property type="entry name" value="FAD-bd_PCMH_sub2"/>
</dbReference>
<evidence type="ECO:0000256" key="9">
    <source>
        <dbReference type="ARBA" id="ARBA00022857"/>
    </source>
</evidence>
<evidence type="ECO:0000256" key="14">
    <source>
        <dbReference type="ARBA" id="ARBA00023316"/>
    </source>
</evidence>
<keyword evidence="11 16" id="KW-0573">Peptidoglycan synthesis</keyword>
<dbReference type="PATRIC" id="fig|999408.3.peg.5597"/>
<reference evidence="18 19" key="1">
    <citation type="submission" date="2013-01" db="EMBL/GenBank/DDBJ databases">
        <title>The Genome Sequence of Clostridium clostridioforme 90A8.</title>
        <authorList>
            <consortium name="The Broad Institute Genome Sequencing Platform"/>
            <person name="Earl A."/>
            <person name="Ward D."/>
            <person name="Feldgarden M."/>
            <person name="Gevers D."/>
            <person name="Courvalin P."/>
            <person name="Lambert T."/>
            <person name="Walker B."/>
            <person name="Young S.K."/>
            <person name="Zeng Q."/>
            <person name="Gargeya S."/>
            <person name="Fitzgerald M."/>
            <person name="Haas B."/>
            <person name="Abouelleil A."/>
            <person name="Alvarado L."/>
            <person name="Arachchi H.M."/>
            <person name="Berlin A.M."/>
            <person name="Chapman S.B."/>
            <person name="Dewar J."/>
            <person name="Goldberg J."/>
            <person name="Griggs A."/>
            <person name="Gujja S."/>
            <person name="Hansen M."/>
            <person name="Howarth C."/>
            <person name="Imamovic A."/>
            <person name="Larimer J."/>
            <person name="McCowan C."/>
            <person name="Murphy C."/>
            <person name="Neiman D."/>
            <person name="Pearson M."/>
            <person name="Priest M."/>
            <person name="Roberts A."/>
            <person name="Saif S."/>
            <person name="Shea T."/>
            <person name="Sisk P."/>
            <person name="Sykes S."/>
            <person name="Wortman J."/>
            <person name="Nusbaum C."/>
            <person name="Birren B."/>
        </authorList>
    </citation>
    <scope>NUCLEOTIDE SEQUENCE [LARGE SCALE GENOMIC DNA]</scope>
    <source>
        <strain evidence="18 19">90A8</strain>
    </source>
</reference>
<dbReference type="InterPro" id="IPR016166">
    <property type="entry name" value="FAD-bd_PCMH"/>
</dbReference>
<dbReference type="Proteomes" id="UP000013085">
    <property type="component" value="Unassembled WGS sequence"/>
</dbReference>
<dbReference type="Pfam" id="PF02873">
    <property type="entry name" value="MurB_C"/>
    <property type="match status" value="1"/>
</dbReference>
<dbReference type="GO" id="GO:0008360">
    <property type="term" value="P:regulation of cell shape"/>
    <property type="evidence" value="ECO:0007669"/>
    <property type="project" value="UniProtKB-KW"/>
</dbReference>
<gene>
    <name evidence="16" type="primary">murB</name>
    <name evidence="18" type="ORF">HMPREF1090_05203</name>
</gene>
<evidence type="ECO:0000313" key="19">
    <source>
        <dbReference type="Proteomes" id="UP000013085"/>
    </source>
</evidence>
<keyword evidence="5 16" id="KW-0963">Cytoplasm</keyword>
<dbReference type="Gene3D" id="3.90.78.10">
    <property type="entry name" value="UDP-N-acetylenolpyruvoylglucosamine reductase, C-terminal domain"/>
    <property type="match status" value="1"/>
</dbReference>
<dbReference type="InterPro" id="IPR003170">
    <property type="entry name" value="MurB"/>
</dbReference>
<comment type="subcellular location">
    <subcellularLocation>
        <location evidence="3 16">Cytoplasm</location>
    </subcellularLocation>
</comment>
<organism evidence="18 19">
    <name type="scientific">[Clostridium] clostridioforme 90A8</name>
    <dbReference type="NCBI Taxonomy" id="999408"/>
    <lineage>
        <taxon>Bacteria</taxon>
        <taxon>Bacillati</taxon>
        <taxon>Bacillota</taxon>
        <taxon>Clostridia</taxon>
        <taxon>Lachnospirales</taxon>
        <taxon>Lachnospiraceae</taxon>
        <taxon>Enterocloster</taxon>
    </lineage>
</organism>
<dbReference type="SUPFAM" id="SSF56176">
    <property type="entry name" value="FAD-binding/transporter-associated domain-like"/>
    <property type="match status" value="1"/>
</dbReference>
<dbReference type="GO" id="GO:0051301">
    <property type="term" value="P:cell division"/>
    <property type="evidence" value="ECO:0007669"/>
    <property type="project" value="UniProtKB-KW"/>
</dbReference>
<dbReference type="InterPro" id="IPR011601">
    <property type="entry name" value="MurB_C"/>
</dbReference>
<keyword evidence="10 16" id="KW-0133">Cell shape</keyword>
<dbReference type="Gene3D" id="3.30.465.10">
    <property type="match status" value="1"/>
</dbReference>
<keyword evidence="13 16" id="KW-0131">Cell cycle</keyword>
<dbReference type="InterPro" id="IPR036318">
    <property type="entry name" value="FAD-bd_PCMH-like_sf"/>
</dbReference>
<dbReference type="GO" id="GO:0009252">
    <property type="term" value="P:peptidoglycan biosynthetic process"/>
    <property type="evidence" value="ECO:0007669"/>
    <property type="project" value="UniProtKB-UniRule"/>
</dbReference>
<protein>
    <recommendedName>
        <fullName evidence="16">UDP-N-acetylenolpyruvoylglucosamine reductase</fullName>
        <ecNumber evidence="16">1.3.1.98</ecNumber>
    </recommendedName>
    <alternativeName>
        <fullName evidence="16">UDP-N-acetylmuramate dehydrogenase</fullName>
    </alternativeName>
</protein>
<evidence type="ECO:0000256" key="12">
    <source>
        <dbReference type="ARBA" id="ARBA00023002"/>
    </source>
</evidence>
<comment type="function">
    <text evidence="2 16">Cell wall formation.</text>
</comment>
<dbReference type="Pfam" id="PF01565">
    <property type="entry name" value="FAD_binding_4"/>
    <property type="match status" value="1"/>
</dbReference>
<name>A0A0E2H321_9FIRM</name>
<keyword evidence="9 16" id="KW-0521">NADP</keyword>
<keyword evidence="12 16" id="KW-0560">Oxidoreductase</keyword>
<keyword evidence="8 16" id="KW-0274">FAD</keyword>
<evidence type="ECO:0000256" key="5">
    <source>
        <dbReference type="ARBA" id="ARBA00022490"/>
    </source>
</evidence>
<evidence type="ECO:0000256" key="3">
    <source>
        <dbReference type="ARBA" id="ARBA00004496"/>
    </source>
</evidence>
<evidence type="ECO:0000256" key="11">
    <source>
        <dbReference type="ARBA" id="ARBA00022984"/>
    </source>
</evidence>
<dbReference type="InterPro" id="IPR006094">
    <property type="entry name" value="Oxid_FAD_bind_N"/>
</dbReference>
<dbReference type="Gene3D" id="3.30.43.10">
    <property type="entry name" value="Uridine Diphospho-n-acetylenolpyruvylglucosamine Reductase, domain 2"/>
    <property type="match status" value="1"/>
</dbReference>
<evidence type="ECO:0000256" key="15">
    <source>
        <dbReference type="ARBA" id="ARBA00048914"/>
    </source>
</evidence>
<evidence type="ECO:0000256" key="4">
    <source>
        <dbReference type="ARBA" id="ARBA00004752"/>
    </source>
</evidence>
<evidence type="ECO:0000259" key="17">
    <source>
        <dbReference type="PROSITE" id="PS51387"/>
    </source>
</evidence>
<dbReference type="GO" id="GO:0071555">
    <property type="term" value="P:cell wall organization"/>
    <property type="evidence" value="ECO:0007669"/>
    <property type="project" value="UniProtKB-KW"/>
</dbReference>
<evidence type="ECO:0000256" key="7">
    <source>
        <dbReference type="ARBA" id="ARBA00022630"/>
    </source>
</evidence>
<comment type="pathway">
    <text evidence="4 16">Cell wall biogenesis; peptidoglycan biosynthesis.</text>
</comment>
<dbReference type="EC" id="1.3.1.98" evidence="16"/>
<evidence type="ECO:0000256" key="2">
    <source>
        <dbReference type="ARBA" id="ARBA00003921"/>
    </source>
</evidence>
<dbReference type="GeneID" id="57960493"/>
<dbReference type="HOGENOM" id="CLU_035304_1_1_9"/>
<proteinExistence type="inferred from homology"/>
<dbReference type="GO" id="GO:0071949">
    <property type="term" value="F:FAD binding"/>
    <property type="evidence" value="ECO:0007669"/>
    <property type="project" value="InterPro"/>
</dbReference>
<feature type="active site" evidence="16">
    <location>
        <position position="176"/>
    </location>
</feature>
<dbReference type="HAMAP" id="MF_00037">
    <property type="entry name" value="MurB"/>
    <property type="match status" value="1"/>
</dbReference>
<keyword evidence="14 16" id="KW-0961">Cell wall biogenesis/degradation</keyword>
<dbReference type="PANTHER" id="PTHR21071:SF4">
    <property type="entry name" value="UDP-N-ACETYLENOLPYRUVOYLGLUCOSAMINE REDUCTASE"/>
    <property type="match status" value="1"/>
</dbReference>
<evidence type="ECO:0000256" key="1">
    <source>
        <dbReference type="ARBA" id="ARBA00001974"/>
    </source>
</evidence>
<keyword evidence="6 16" id="KW-0132">Cell division</keyword>
<evidence type="ECO:0000256" key="10">
    <source>
        <dbReference type="ARBA" id="ARBA00022960"/>
    </source>
</evidence>
<evidence type="ECO:0000256" key="6">
    <source>
        <dbReference type="ARBA" id="ARBA00022618"/>
    </source>
</evidence>
<dbReference type="SUPFAM" id="SSF56194">
    <property type="entry name" value="Uridine diphospho-N-Acetylenolpyruvylglucosamine reductase, MurB, C-terminal domain"/>
    <property type="match status" value="1"/>
</dbReference>
<dbReference type="NCBIfam" id="NF010480">
    <property type="entry name" value="PRK13905.1"/>
    <property type="match status" value="1"/>
</dbReference>
<comment type="cofactor">
    <cofactor evidence="1 16">
        <name>FAD</name>
        <dbReference type="ChEBI" id="CHEBI:57692"/>
    </cofactor>
</comment>
<comment type="caution">
    <text evidence="18">The sequence shown here is derived from an EMBL/GenBank/DDBJ whole genome shotgun (WGS) entry which is preliminary data.</text>
</comment>
<evidence type="ECO:0000256" key="13">
    <source>
        <dbReference type="ARBA" id="ARBA00023306"/>
    </source>
</evidence>
<feature type="active site" description="Proton donor" evidence="16">
    <location>
        <position position="226"/>
    </location>
</feature>
<dbReference type="UniPathway" id="UPA00219"/>
<evidence type="ECO:0000313" key="18">
    <source>
        <dbReference type="EMBL" id="ENZ07350.1"/>
    </source>
</evidence>
<comment type="catalytic activity">
    <reaction evidence="15 16">
        <text>UDP-N-acetyl-alpha-D-muramate + NADP(+) = UDP-N-acetyl-3-O-(1-carboxyvinyl)-alpha-D-glucosamine + NADPH + H(+)</text>
        <dbReference type="Rhea" id="RHEA:12248"/>
        <dbReference type="ChEBI" id="CHEBI:15378"/>
        <dbReference type="ChEBI" id="CHEBI:57783"/>
        <dbReference type="ChEBI" id="CHEBI:58349"/>
        <dbReference type="ChEBI" id="CHEBI:68483"/>
        <dbReference type="ChEBI" id="CHEBI:70757"/>
        <dbReference type="EC" id="1.3.1.98"/>
    </reaction>
</comment>